<evidence type="ECO:0000313" key="1">
    <source>
        <dbReference type="EMBL" id="CDH44538.1"/>
    </source>
</evidence>
<dbReference type="AlphaFoldDB" id="A0A7U7G9S3"/>
<name>A0A7U7G9S3_9GAMM</name>
<gene>
    <name evidence="1" type="ORF">BN874_1720004</name>
</gene>
<dbReference type="Proteomes" id="UP000019184">
    <property type="component" value="Unassembled WGS sequence"/>
</dbReference>
<dbReference type="EMBL" id="CBTK010000082">
    <property type="protein sequence ID" value="CDH44538.1"/>
    <property type="molecule type" value="Genomic_DNA"/>
</dbReference>
<proteinExistence type="predicted"/>
<organism evidence="1 2">
    <name type="scientific">Candidatus Contendobacter odensis Run_B_J11</name>
    <dbReference type="NCBI Taxonomy" id="1400861"/>
    <lineage>
        <taxon>Bacteria</taxon>
        <taxon>Pseudomonadati</taxon>
        <taxon>Pseudomonadota</taxon>
        <taxon>Gammaproteobacteria</taxon>
        <taxon>Candidatus Competibacteraceae</taxon>
        <taxon>Candidatus Contendibacter</taxon>
    </lineage>
</organism>
<evidence type="ECO:0000313" key="2">
    <source>
        <dbReference type="Proteomes" id="UP000019184"/>
    </source>
</evidence>
<comment type="caution">
    <text evidence="1">The sequence shown here is derived from an EMBL/GenBank/DDBJ whole genome shotgun (WGS) entry which is preliminary data.</text>
</comment>
<keyword evidence="2" id="KW-1185">Reference proteome</keyword>
<accession>A0A7U7G9S3</accession>
<protein>
    <submittedName>
        <fullName evidence="1">Uncharacterized protein</fullName>
    </submittedName>
</protein>
<sequence>MHLYRLLYPRRWIHCNCYLIRMFRDKPRPSGRGGITEGAAVPRVGTGSAPRFLGNIFNVSYDLPPGGRDVKSVERR</sequence>
<reference evidence="1 2" key="1">
    <citation type="journal article" date="2014" name="ISME J.">
        <title>Candidatus Competibacter-lineage genomes retrieved from metagenomes reveal functional metabolic diversity.</title>
        <authorList>
            <person name="McIlroy S.J."/>
            <person name="Albertsen M."/>
            <person name="Andresen E.K."/>
            <person name="Saunders A.M."/>
            <person name="Kristiansen R."/>
            <person name="Stokholm-Bjerregaard M."/>
            <person name="Nielsen K.L."/>
            <person name="Nielsen P.H."/>
        </authorList>
    </citation>
    <scope>NUCLEOTIDE SEQUENCE [LARGE SCALE GENOMIC DNA]</scope>
    <source>
        <strain evidence="1 2">Run_B_J11</strain>
    </source>
</reference>